<accession>A0ABS2LHC0</accession>
<gene>
    <name evidence="2" type="ORF">JOD49_002592</name>
</gene>
<evidence type="ECO:0000313" key="2">
    <source>
        <dbReference type="EMBL" id="MBM7479672.1"/>
    </source>
</evidence>
<protein>
    <recommendedName>
        <fullName evidence="4">Secreted protein</fullName>
    </recommendedName>
</protein>
<sequence length="83" mass="8577">MKFKKAIAVIATTAALMLAAPTAANAAETKTYTNTFGSCRVLVVTWVNAGGGGPFNSPYRLLGGQSKTFSTAGHILGHSWTAC</sequence>
<dbReference type="EMBL" id="JAFBBO010000001">
    <property type="protein sequence ID" value="MBM7479672.1"/>
    <property type="molecule type" value="Genomic_DNA"/>
</dbReference>
<evidence type="ECO:0008006" key="4">
    <source>
        <dbReference type="Google" id="ProtNLM"/>
    </source>
</evidence>
<organism evidence="2 3">
    <name type="scientific">Oerskovia jenensis</name>
    <dbReference type="NCBI Taxonomy" id="162169"/>
    <lineage>
        <taxon>Bacteria</taxon>
        <taxon>Bacillati</taxon>
        <taxon>Actinomycetota</taxon>
        <taxon>Actinomycetes</taxon>
        <taxon>Micrococcales</taxon>
        <taxon>Cellulomonadaceae</taxon>
        <taxon>Oerskovia</taxon>
    </lineage>
</organism>
<comment type="caution">
    <text evidence="2">The sequence shown here is derived from an EMBL/GenBank/DDBJ whole genome shotgun (WGS) entry which is preliminary data.</text>
</comment>
<evidence type="ECO:0000256" key="1">
    <source>
        <dbReference type="SAM" id="SignalP"/>
    </source>
</evidence>
<feature type="chain" id="PRO_5045285362" description="Secreted protein" evidence="1">
    <location>
        <begin position="27"/>
        <end position="83"/>
    </location>
</feature>
<keyword evidence="3" id="KW-1185">Reference proteome</keyword>
<reference evidence="2 3" key="1">
    <citation type="submission" date="2021-01" db="EMBL/GenBank/DDBJ databases">
        <title>Sequencing the genomes of 1000 actinobacteria strains.</title>
        <authorList>
            <person name="Klenk H.-P."/>
        </authorList>
    </citation>
    <scope>NUCLEOTIDE SEQUENCE [LARGE SCALE GENOMIC DNA]</scope>
    <source>
        <strain evidence="2 3">DSM 46000</strain>
    </source>
</reference>
<dbReference type="Proteomes" id="UP000698059">
    <property type="component" value="Unassembled WGS sequence"/>
</dbReference>
<proteinExistence type="predicted"/>
<keyword evidence="1" id="KW-0732">Signal</keyword>
<feature type="signal peptide" evidence="1">
    <location>
        <begin position="1"/>
        <end position="26"/>
    </location>
</feature>
<name>A0ABS2LHC0_9CELL</name>
<dbReference type="RefSeq" id="WP_205307566.1">
    <property type="nucleotide sequence ID" value="NZ_BAAAVF010000011.1"/>
</dbReference>
<evidence type="ECO:0000313" key="3">
    <source>
        <dbReference type="Proteomes" id="UP000698059"/>
    </source>
</evidence>